<gene>
    <name evidence="2" type="ORF">PJF56_13460</name>
</gene>
<dbReference type="CDD" id="cd02440">
    <property type="entry name" value="AdoMet_MTases"/>
    <property type="match status" value="1"/>
</dbReference>
<organism evidence="2 3">
    <name type="scientific">Roseofilum halophilum BLCC-M91</name>
    <dbReference type="NCBI Taxonomy" id="3022259"/>
    <lineage>
        <taxon>Bacteria</taxon>
        <taxon>Bacillati</taxon>
        <taxon>Cyanobacteriota</taxon>
        <taxon>Cyanophyceae</taxon>
        <taxon>Desertifilales</taxon>
        <taxon>Desertifilaceae</taxon>
        <taxon>Roseofilum</taxon>
        <taxon>Roseofilum halophilum</taxon>
    </lineage>
</organism>
<dbReference type="SUPFAM" id="SSF53335">
    <property type="entry name" value="S-adenosyl-L-methionine-dependent methyltransferases"/>
    <property type="match status" value="1"/>
</dbReference>
<dbReference type="GO" id="GO:0008168">
    <property type="term" value="F:methyltransferase activity"/>
    <property type="evidence" value="ECO:0007669"/>
    <property type="project" value="UniProtKB-KW"/>
</dbReference>
<proteinExistence type="predicted"/>
<keyword evidence="2" id="KW-0808">Transferase</keyword>
<evidence type="ECO:0000259" key="1">
    <source>
        <dbReference type="Pfam" id="PF13649"/>
    </source>
</evidence>
<dbReference type="EMBL" id="JAQPOK010000096">
    <property type="protein sequence ID" value="MDJ1179874.1"/>
    <property type="molecule type" value="Genomic_DNA"/>
</dbReference>
<keyword evidence="3" id="KW-1185">Reference proteome</keyword>
<dbReference type="Gene3D" id="3.40.50.150">
    <property type="entry name" value="Vaccinia Virus protein VP39"/>
    <property type="match status" value="1"/>
</dbReference>
<dbReference type="Pfam" id="PF13649">
    <property type="entry name" value="Methyltransf_25"/>
    <property type="match status" value="1"/>
</dbReference>
<dbReference type="InterPro" id="IPR041698">
    <property type="entry name" value="Methyltransf_25"/>
</dbReference>
<name>A0ABT7BL11_9CYAN</name>
<comment type="caution">
    <text evidence="2">The sequence shown here is derived from an EMBL/GenBank/DDBJ whole genome shotgun (WGS) entry which is preliminary data.</text>
</comment>
<sequence length="100" mass="10874">MPNDLYKGISNFYNALVQRNRDYKAIATDLIDLFGNATTILDVGIGTGLLVEQIVQLRPDLEVVGIDTSSSLLAQAKQCLGSKVTLYCEDISNLHLMVSG</sequence>
<feature type="domain" description="Methyltransferase" evidence="1">
    <location>
        <begin position="40"/>
        <end position="95"/>
    </location>
</feature>
<evidence type="ECO:0000313" key="2">
    <source>
        <dbReference type="EMBL" id="MDJ1179874.1"/>
    </source>
</evidence>
<accession>A0ABT7BL11</accession>
<reference evidence="2 3" key="1">
    <citation type="submission" date="2023-01" db="EMBL/GenBank/DDBJ databases">
        <title>Novel diversity within Roseofilum (Cyanobacteria; Desertifilaceae) from marine benthic mats with descriptions of four novel species.</title>
        <authorList>
            <person name="Wang Y."/>
            <person name="Berthold D.E."/>
            <person name="Hu J."/>
            <person name="Lefler F.W."/>
            <person name="Laughinghouse H.D. IV."/>
        </authorList>
    </citation>
    <scope>NUCLEOTIDE SEQUENCE [LARGE SCALE GENOMIC DNA]</scope>
    <source>
        <strain evidence="2 3">BLCC-M91</strain>
    </source>
</reference>
<protein>
    <submittedName>
        <fullName evidence="2">Class I SAM-dependent methyltransferase</fullName>
    </submittedName>
</protein>
<evidence type="ECO:0000313" key="3">
    <source>
        <dbReference type="Proteomes" id="UP001231370"/>
    </source>
</evidence>
<dbReference type="Proteomes" id="UP001231370">
    <property type="component" value="Unassembled WGS sequence"/>
</dbReference>
<dbReference type="RefSeq" id="WP_283763177.1">
    <property type="nucleotide sequence ID" value="NZ_JAQPOK010000096.1"/>
</dbReference>
<keyword evidence="2" id="KW-0489">Methyltransferase</keyword>
<dbReference type="InterPro" id="IPR029063">
    <property type="entry name" value="SAM-dependent_MTases_sf"/>
</dbReference>
<dbReference type="GO" id="GO:0032259">
    <property type="term" value="P:methylation"/>
    <property type="evidence" value="ECO:0007669"/>
    <property type="project" value="UniProtKB-KW"/>
</dbReference>